<sequence>MFYNTECKRTEKENYSCFVKIILKKNDNFDLALRKRRFYRPKAALLPCKTYAFGTQNNRFCNALMMRLLGENYRCEKYLHFSCPFFTYTIKYIGEITCRRELCFLVGKVK</sequence>
<dbReference type="EMBL" id="PEKM01000001">
    <property type="protein sequence ID" value="PIK18721.1"/>
    <property type="molecule type" value="Genomic_DNA"/>
</dbReference>
<evidence type="ECO:0000313" key="2">
    <source>
        <dbReference type="Proteomes" id="UP000229111"/>
    </source>
</evidence>
<protein>
    <submittedName>
        <fullName evidence="1">Uncharacterized protein</fullName>
    </submittedName>
</protein>
<name>A0AAJ3RKV7_PREIN</name>
<organism evidence="1 2">
    <name type="scientific">Prevotella intermedia</name>
    <dbReference type="NCBI Taxonomy" id="28131"/>
    <lineage>
        <taxon>Bacteria</taxon>
        <taxon>Pseudomonadati</taxon>
        <taxon>Bacteroidota</taxon>
        <taxon>Bacteroidia</taxon>
        <taxon>Bacteroidales</taxon>
        <taxon>Prevotellaceae</taxon>
        <taxon>Prevotella</taxon>
    </lineage>
</organism>
<reference evidence="1 2" key="1">
    <citation type="submission" date="2017-11" db="EMBL/GenBank/DDBJ databases">
        <title>Genome sequencing of Prevotella intermedia KCOM 1101.</title>
        <authorList>
            <person name="Kook J.-K."/>
            <person name="Park S.-N."/>
            <person name="Lim Y.K."/>
        </authorList>
    </citation>
    <scope>NUCLEOTIDE SEQUENCE [LARGE SCALE GENOMIC DNA]</scope>
    <source>
        <strain evidence="1 2">KCOM 1101</strain>
    </source>
</reference>
<evidence type="ECO:0000313" key="1">
    <source>
        <dbReference type="EMBL" id="PIK18721.1"/>
    </source>
</evidence>
<gene>
    <name evidence="1" type="ORF">CTI16_06385</name>
</gene>
<proteinExistence type="predicted"/>
<accession>A0AAJ3RKV7</accession>
<dbReference type="Proteomes" id="UP000229111">
    <property type="component" value="Unassembled WGS sequence"/>
</dbReference>
<dbReference type="AlphaFoldDB" id="A0AAJ3RKV7"/>
<comment type="caution">
    <text evidence="1">The sequence shown here is derived from an EMBL/GenBank/DDBJ whole genome shotgun (WGS) entry which is preliminary data.</text>
</comment>